<feature type="compositionally biased region" description="Polar residues" evidence="7">
    <location>
        <begin position="471"/>
        <end position="486"/>
    </location>
</feature>
<evidence type="ECO:0000256" key="2">
    <source>
        <dbReference type="ARBA" id="ARBA00012759"/>
    </source>
</evidence>
<feature type="compositionally biased region" description="Acidic residues" evidence="7">
    <location>
        <begin position="406"/>
        <end position="420"/>
    </location>
</feature>
<keyword evidence="5 9" id="KW-0378">Hydrolase</keyword>
<dbReference type="EC" id="3.4.19.12" evidence="2"/>
<dbReference type="Gene3D" id="3.90.70.10">
    <property type="entry name" value="Cysteine proteinases"/>
    <property type="match status" value="2"/>
</dbReference>
<keyword evidence="6" id="KW-0788">Thiol protease</keyword>
<feature type="domain" description="USP" evidence="8">
    <location>
        <begin position="1313"/>
        <end position="1588"/>
    </location>
</feature>
<feature type="compositionally biased region" description="Polar residues" evidence="7">
    <location>
        <begin position="338"/>
        <end position="349"/>
    </location>
</feature>
<feature type="compositionally biased region" description="Polar residues" evidence="7">
    <location>
        <begin position="556"/>
        <end position="571"/>
    </location>
</feature>
<feature type="region of interest" description="Disordered" evidence="7">
    <location>
        <begin position="79"/>
        <end position="169"/>
    </location>
</feature>
<comment type="caution">
    <text evidence="9">The sequence shown here is derived from an EMBL/GenBank/DDBJ whole genome shotgun (WGS) entry which is preliminary data.</text>
</comment>
<evidence type="ECO:0000256" key="5">
    <source>
        <dbReference type="ARBA" id="ARBA00022801"/>
    </source>
</evidence>
<dbReference type="SUPFAM" id="SSF54001">
    <property type="entry name" value="Cysteine proteinases"/>
    <property type="match status" value="1"/>
</dbReference>
<dbReference type="PROSITE" id="PS50235">
    <property type="entry name" value="USP_3"/>
    <property type="match status" value="1"/>
</dbReference>
<organism evidence="9 10">
    <name type="scientific">Blattamonas nauphoetae</name>
    <dbReference type="NCBI Taxonomy" id="2049346"/>
    <lineage>
        <taxon>Eukaryota</taxon>
        <taxon>Metamonada</taxon>
        <taxon>Preaxostyla</taxon>
        <taxon>Oxymonadida</taxon>
        <taxon>Blattamonas</taxon>
    </lineage>
</organism>
<dbReference type="GO" id="GO:0016787">
    <property type="term" value="F:hydrolase activity"/>
    <property type="evidence" value="ECO:0007669"/>
    <property type="project" value="UniProtKB-KW"/>
</dbReference>
<feature type="compositionally biased region" description="Acidic residues" evidence="7">
    <location>
        <begin position="491"/>
        <end position="505"/>
    </location>
</feature>
<feature type="compositionally biased region" description="Acidic residues" evidence="7">
    <location>
        <begin position="576"/>
        <end position="590"/>
    </location>
</feature>
<feature type="region of interest" description="Disordered" evidence="7">
    <location>
        <begin position="217"/>
        <end position="259"/>
    </location>
</feature>
<evidence type="ECO:0000256" key="7">
    <source>
        <dbReference type="SAM" id="MobiDB-lite"/>
    </source>
</evidence>
<dbReference type="InterPro" id="IPR028889">
    <property type="entry name" value="USP"/>
</dbReference>
<feature type="region of interest" description="Disordered" evidence="7">
    <location>
        <begin position="919"/>
        <end position="943"/>
    </location>
</feature>
<keyword evidence="4" id="KW-0833">Ubl conjugation pathway</keyword>
<evidence type="ECO:0000313" key="9">
    <source>
        <dbReference type="EMBL" id="KAK2953529.1"/>
    </source>
</evidence>
<feature type="compositionally biased region" description="Polar residues" evidence="7">
    <location>
        <begin position="386"/>
        <end position="401"/>
    </location>
</feature>
<dbReference type="PANTHER" id="PTHR43982:SF1">
    <property type="entry name" value="UBIQUITIN CARBOXYL-TERMINAL HYDROLASE 14"/>
    <property type="match status" value="1"/>
</dbReference>
<evidence type="ECO:0000313" key="10">
    <source>
        <dbReference type="Proteomes" id="UP001281761"/>
    </source>
</evidence>
<evidence type="ECO:0000256" key="1">
    <source>
        <dbReference type="ARBA" id="ARBA00000707"/>
    </source>
</evidence>
<name>A0ABQ9XRG4_9EUKA</name>
<dbReference type="Pfam" id="PF00443">
    <property type="entry name" value="UCH"/>
    <property type="match status" value="1"/>
</dbReference>
<evidence type="ECO:0000256" key="3">
    <source>
        <dbReference type="ARBA" id="ARBA00022670"/>
    </source>
</evidence>
<feature type="compositionally biased region" description="Polar residues" evidence="7">
    <location>
        <begin position="759"/>
        <end position="776"/>
    </location>
</feature>
<dbReference type="EMBL" id="JARBJD010000090">
    <property type="protein sequence ID" value="KAK2953529.1"/>
    <property type="molecule type" value="Genomic_DNA"/>
</dbReference>
<keyword evidence="3" id="KW-0645">Protease</keyword>
<dbReference type="InterPro" id="IPR018200">
    <property type="entry name" value="USP_CS"/>
</dbReference>
<feature type="compositionally biased region" description="Polar residues" evidence="7">
    <location>
        <begin position="641"/>
        <end position="653"/>
    </location>
</feature>
<dbReference type="Proteomes" id="UP001281761">
    <property type="component" value="Unassembled WGS sequence"/>
</dbReference>
<protein>
    <recommendedName>
        <fullName evidence="2">ubiquitinyl hydrolase 1</fullName>
        <ecNumber evidence="2">3.4.19.12</ecNumber>
    </recommendedName>
</protein>
<evidence type="ECO:0000256" key="4">
    <source>
        <dbReference type="ARBA" id="ARBA00022786"/>
    </source>
</evidence>
<dbReference type="InterPro" id="IPR001394">
    <property type="entry name" value="Peptidase_C19_UCH"/>
</dbReference>
<dbReference type="PROSITE" id="PS00973">
    <property type="entry name" value="USP_2"/>
    <property type="match status" value="1"/>
</dbReference>
<dbReference type="PANTHER" id="PTHR43982">
    <property type="entry name" value="UBIQUITIN CARBOXYL-TERMINAL HYDROLASE"/>
    <property type="match status" value="1"/>
</dbReference>
<comment type="catalytic activity">
    <reaction evidence="1">
        <text>Thiol-dependent hydrolysis of ester, thioester, amide, peptide and isopeptide bonds formed by the C-terminal Gly of ubiquitin (a 76-residue protein attached to proteins as an intracellular targeting signal).</text>
        <dbReference type="EC" id="3.4.19.12"/>
    </reaction>
</comment>
<evidence type="ECO:0000256" key="6">
    <source>
        <dbReference type="ARBA" id="ARBA00022807"/>
    </source>
</evidence>
<feature type="compositionally biased region" description="Polar residues" evidence="7">
    <location>
        <begin position="82"/>
        <end position="103"/>
    </location>
</feature>
<feature type="compositionally biased region" description="Polar residues" evidence="7">
    <location>
        <begin position="285"/>
        <end position="304"/>
    </location>
</feature>
<sequence length="2501" mass="283489">MMYWVCAFKFDRGEHLFENSSFISKKFDLNLIWNGYSSLRIDPVQHRSSHQGSSNIHPISPSPPSDIFYLPPKAHTLDKPFNYSSDSQKTIQNKHCVNPNQKNPAPPTVIPANNPQRSYEAVYPPLEPGDEPNRQDDGKSLYSVQPTVVHGDNNQSGQIYDQDNDGRSFASDAQTMKTSQYTLFDASIPSQTAPSPTHTSHHPSTEALVPNLSATHVDLSSTHHPPSLSVDSNQSNPPPNNPQPNSSENSDYQQASSDEVDTVIQADNGADWNYNSEQFSERSDLTSNSSQPTAQYEPNANAPNATGGVLTVRVAQSSKTVKESEDNLPALNEPNPTPHISQPINNTHQPCADDHSSEPTETNSIYHKSEEPSGDTADSGREQNDSHNTQQTDVADFSNASAWDDAVTDDAQDMIQEDVSDSGNVEENPYYPHQPSADDHSDEPTETDSVCHESEEPSGDTADSGREQNDSHNTQQTDVADFSNASAWDDAVTDDAQDMIQEDVSDSGNVEENPYYPHQPSADDHSDEPTETDSVCHESEEPSGDTADSGREQNDSHNTQQTDVADFSNASAWDDAVTDDAQDMIQEDVSDSGNVEENPYYPHQPSADDHSDEPTETDSVCHESEEPSGDTADSGREQNDSHNTQQTDVADFSNASAWDDAVTDDAQDMIQEDVSDSGNVEENPYYPHQPSADDHSDEPTETDSICNELNDATRNHTQEPLTGERISQNMQKSENDRHASQTEVTSVSQHHPPAPINFFKTTTNPSRRVETRSTPSIKEIHPGTDLQNVQPNTSKPFVWKDKQMEADQFRLQLLREMAELFPPSQWNPSSFNVYPLDISLPFSNEKTKWTFPSIPAKRRPMYVIHDPNHIRLEINNTFLFGHFENFIHNVLGQDYPFPFQKNTQMPLFSQLPVGKFIRDNLSDSSPSESQSQDETSPHSQEQTPAIPWMGAPLVFSISPQSETELHQELLTVNWPIQGSDILNEIMNDIEDFSQRGTLEQECYQTMSIIPITLPPTDLSSSYAYKSLPNILFVLRCFVYTQELCEQDTERQELLLRDSSELLSHLLDSLEEHCPENDHGVLPLALHDCMLLFLQASTTENMTKNISLSQLFICSDNTHPKSTHFYVHLLQKQLDNILFSEGITNPSTCVVRSLHSPTTLFVLHRLSHLFQELLKTSDDISHSEDMVQIFSSLIEIIPIVVEHEQTTFEQRVLRRTDIPNLDTIPDDTENLSPLYILLNLAEIVSRNLKFEFNQCQKCFAPICSLFSSNQDIPHIRSYSIPIKRIAVTLSCRLLNQFTSLPKPQPNRQRQLGSVGLKNHRETCYLAVTIQLLIHIPQFYHLISHIDETKITDVPIPNTSANITYRDLVHNLKTLFSRYSNVQTASIPFEEANFFKTYHPIQDSSLFYLALLADLRKAFQMADLTQHEKTINTCFQVHSVERTEENEPFKLEEFYHRVPLSNGSLVDYLNKADITFKALPQYMFIDLARVDKKNPSVKTDERIEFPYGTQLLSLPMGEESYNYILTAVILHSGRSDELGHFQIFQKISMGRWLCLSDETISEVEENSFPDRCFGGGKNHSSAKFLLYTKVSQDEEALQQPQFVTHQPPSVNRITIDQEIYDLFEGEMVASFEQGIPVWLQDPLNKQLTILPPNPLGNLPLECAFRHLNKESFKETPLSLVSSFTTKLKGDLSKIEAQQIVNLSLCLLCNSCDGDSSSLNNLFGEMEHKDSKAFSKLETWKLVDIIASYPELLTDPDVINPFYSALASILEDQSQLAMLFTFTRLFTNQFHQATQSTILCNENSASAFLSMALESGINKSINPTQIMRLWTAHPDRTNTNLQILLRKASRMRLIPTFVGDLVQATFSIFGADGPMSQSDFEIGTVAKLALNSSSLTKFFFKFQKDLLQLLKSRPSIRAPIRDILYRTVLKDPADGIFPPYDEMYNAYKTAVDDEALKSTFKRDKYLDMSQNEEEISFFNKHFPLPHDDEAISDIWRLFFLLTFGNHKKMIQKKLPANMQDLFRILWTQNVHSDWNLKSLHIIFTVTLWYKDRFLKVIHDCFHQFRFPVHPTPTQAFLILSVLSAYDLWIQKSKYQSIPKPLKLLSEHDLGQNLYSIIRTLVDYVKPKEKNVRTFDDHLSDNIRELLLSITKHHPSDKSNILRETMLRVLSELDSVDSFLVSLLFYTLCKIDYNSDISHYPLQITRSHPIPLLIALTNSLSEHTQDILTFAQITANLQHESSIFGTIPIIFTAFFNAMDPTALGDLLKVTDSPSIPYKTLGEVLLVLSHPLFHPQIRSHSLQFLMNLLEYSLDIQRMLFSSIICAIIPDYSKALVTVQDYTVGSESSPPTLDMDRSIIEQYLPDAFIFPHHNHLLRRLPSLPLLLSSSPSVLIGGKYIGLDVTSSVDMIRDKLLDEYLEKLMTSDPVWVVVFCAYFFKFCDKMPFFDRHKEKVEKMLFNQKLWENFIQSLAPLTNTQLDIITEIVKREDLSPNNTVKGIIELLLQ</sequence>
<feature type="region of interest" description="Disordered" evidence="7">
    <location>
        <begin position="676"/>
        <end position="792"/>
    </location>
</feature>
<feature type="compositionally biased region" description="Polar residues" evidence="7">
    <location>
        <begin position="142"/>
        <end position="161"/>
    </location>
</feature>
<dbReference type="InterPro" id="IPR038765">
    <property type="entry name" value="Papain-like_cys_pep_sf"/>
</dbReference>
<feature type="region of interest" description="Disordered" evidence="7">
    <location>
        <begin position="279"/>
        <end position="653"/>
    </location>
</feature>
<feature type="compositionally biased region" description="Basic and acidic residues" evidence="7">
    <location>
        <begin position="521"/>
        <end position="540"/>
    </location>
</feature>
<feature type="compositionally biased region" description="Basic and acidic residues" evidence="7">
    <location>
        <begin position="606"/>
        <end position="625"/>
    </location>
</feature>
<proteinExistence type="predicted"/>
<gene>
    <name evidence="9" type="ORF">BLNAU_11529</name>
</gene>
<feature type="region of interest" description="Disordered" evidence="7">
    <location>
        <begin position="45"/>
        <end position="65"/>
    </location>
</feature>
<keyword evidence="10" id="KW-1185">Reference proteome</keyword>
<feature type="compositionally biased region" description="Basic and acidic residues" evidence="7">
    <location>
        <begin position="436"/>
        <end position="455"/>
    </location>
</feature>
<dbReference type="InterPro" id="IPR044635">
    <property type="entry name" value="UBP14-like"/>
</dbReference>
<reference evidence="9 10" key="1">
    <citation type="journal article" date="2022" name="bioRxiv">
        <title>Genomics of Preaxostyla Flagellates Illuminates Evolutionary Transitions and the Path Towards Mitochondrial Loss.</title>
        <authorList>
            <person name="Novak L.V.F."/>
            <person name="Treitli S.C."/>
            <person name="Pyrih J."/>
            <person name="Halakuc P."/>
            <person name="Pipaliya S.V."/>
            <person name="Vacek V."/>
            <person name="Brzon O."/>
            <person name="Soukal P."/>
            <person name="Eme L."/>
            <person name="Dacks J.B."/>
            <person name="Karnkowska A."/>
            <person name="Elias M."/>
            <person name="Hampl V."/>
        </authorList>
    </citation>
    <scope>NUCLEOTIDE SEQUENCE [LARGE SCALE GENOMIC DNA]</scope>
    <source>
        <strain evidence="9">NAU3</strain>
        <tissue evidence="9">Gut</tissue>
    </source>
</reference>
<evidence type="ECO:0000259" key="8">
    <source>
        <dbReference type="PROSITE" id="PS50235"/>
    </source>
</evidence>
<accession>A0ABQ9XRG4</accession>
<feature type="compositionally biased region" description="Low complexity" evidence="7">
    <location>
        <begin position="922"/>
        <end position="934"/>
    </location>
</feature>